<dbReference type="SUPFAM" id="SSF52540">
    <property type="entry name" value="P-loop containing nucleoside triphosphate hydrolases"/>
    <property type="match status" value="1"/>
</dbReference>
<protein>
    <recommendedName>
        <fullName evidence="3">VLIG-type G domain-containing protein</fullName>
    </recommendedName>
</protein>
<accession>A0A401RSP3</accession>
<dbReference type="EMBL" id="BEZZ01002089">
    <property type="protein sequence ID" value="GCC21164.1"/>
    <property type="molecule type" value="Genomic_DNA"/>
</dbReference>
<dbReference type="PANTHER" id="PTHR14819:SF9">
    <property type="entry name" value="UP-REGULATOR OF CELL PROLIFERATION-LIKE"/>
    <property type="match status" value="1"/>
</dbReference>
<evidence type="ECO:0000313" key="5">
    <source>
        <dbReference type="Proteomes" id="UP000287033"/>
    </source>
</evidence>
<gene>
    <name evidence="4" type="ORF">chiPu_0019631</name>
</gene>
<reference evidence="4 5" key="1">
    <citation type="journal article" date="2018" name="Nat. Ecol. Evol.">
        <title>Shark genomes provide insights into elasmobranch evolution and the origin of vertebrates.</title>
        <authorList>
            <person name="Hara Y"/>
            <person name="Yamaguchi K"/>
            <person name="Onimaru K"/>
            <person name="Kadota M"/>
            <person name="Koyanagi M"/>
            <person name="Keeley SD"/>
            <person name="Tatsumi K"/>
            <person name="Tanaka K"/>
            <person name="Motone F"/>
            <person name="Kageyama Y"/>
            <person name="Nozu R"/>
            <person name="Adachi N"/>
            <person name="Nishimura O"/>
            <person name="Nakagawa R"/>
            <person name="Tanegashima C"/>
            <person name="Kiyatake I"/>
            <person name="Matsumoto R"/>
            <person name="Murakumo K"/>
            <person name="Nishida K"/>
            <person name="Terakita A"/>
            <person name="Kuratani S"/>
            <person name="Sato K"/>
            <person name="Hyodo S Kuraku.S."/>
        </authorList>
    </citation>
    <scope>NUCLEOTIDE SEQUENCE [LARGE SCALE GENOMIC DNA]</scope>
</reference>
<dbReference type="Gene3D" id="3.40.50.300">
    <property type="entry name" value="P-loop containing nucleotide triphosphate hydrolases"/>
    <property type="match status" value="1"/>
</dbReference>
<dbReference type="Pfam" id="PF25683">
    <property type="entry name" value="URGCP_GTPase"/>
    <property type="match status" value="1"/>
</dbReference>
<dbReference type="OrthoDB" id="1597724at2759"/>
<dbReference type="PROSITE" id="PS51717">
    <property type="entry name" value="G_VLIG"/>
    <property type="match status" value="1"/>
</dbReference>
<dbReference type="OMA" id="DWEWELR"/>
<name>A0A401RSP3_CHIPU</name>
<dbReference type="InterPro" id="IPR057365">
    <property type="entry name" value="URGCP"/>
</dbReference>
<dbReference type="Proteomes" id="UP000287033">
    <property type="component" value="Unassembled WGS sequence"/>
</dbReference>
<dbReference type="GO" id="GO:0005525">
    <property type="term" value="F:GTP binding"/>
    <property type="evidence" value="ECO:0007669"/>
    <property type="project" value="InterPro"/>
</dbReference>
<feature type="coiled-coil region" evidence="2">
    <location>
        <begin position="940"/>
        <end position="985"/>
    </location>
</feature>
<comment type="similarity">
    <text evidence="1">Belongs to the TRAFAC class dynamin-like GTPase superfamily. Very large inducible GTPase (VLIG) family.</text>
</comment>
<feature type="domain" description="VLIG-type G" evidence="3">
    <location>
        <begin position="567"/>
        <end position="812"/>
    </location>
</feature>
<dbReference type="PANTHER" id="PTHR14819">
    <property type="entry name" value="GTP-BINDING"/>
    <property type="match status" value="1"/>
</dbReference>
<keyword evidence="2" id="KW-0175">Coiled coil</keyword>
<dbReference type="InterPro" id="IPR052986">
    <property type="entry name" value="VLIG_GTPase"/>
</dbReference>
<dbReference type="STRING" id="137246.A0A401RSP3"/>
<evidence type="ECO:0000256" key="2">
    <source>
        <dbReference type="SAM" id="Coils"/>
    </source>
</evidence>
<evidence type="ECO:0000313" key="4">
    <source>
        <dbReference type="EMBL" id="GCC21164.1"/>
    </source>
</evidence>
<dbReference type="InterPro" id="IPR058641">
    <property type="entry name" value="GVIN1_dom"/>
</dbReference>
<sequence>MVNSEARNLKLKPTKKQNQSELRRLDFLSQDRSCESEYHPLDIIVSIFLCADPFLQQELMVKMSLCQFALPLLLPAGNKGCIFLLWALRSIVKKWCPLSLRDSAGFKETNMVTTNIPMFSFIRLGSCSISKSMILNKVLSRSQQHHNFFIHADMECGNLSRRISDGLVELCWYLPSGSVDLDLFPEPMTILNLRGDAKVLHTQVQFLTNISSAVFLWIDNVDNDTSKILKSLTQCPASIYIVLTGNSVSSETEQHLNELIDSSVLKEEQILARVMRNNAEFTEALQSILRQVLVRTYQEITSQGLRSLEKLAKIARVKGIVIDEDEKLCSLGKARSESIYNYIEGKAINQFKSESMSFQGHTWQQISKIEKEQCRPKNREEKSVQVYCNDLEEEKSKLQKQQRAKGISADMKRFIAALTHSDERKYMLQWMKFGLDSKSRETLSVLHDKYKALYEKSQEQSQQKDSTTNKLLQQLDQQITANALGLEHFMREIGLIYETLIKQEYHNKEESRLVQMLPDIVANLLLDGFPLELVDGDVSNIPLQWVTDVLKAVEVRISRETSVIGRETKVFVLTVLGVQSTGKSTLLNTMFGLQFAVSSGRCTRGAFMQLIKITGDLQKELGCGYIMVIDTEGLKAPELSNIDGSSERDNELATLVIGLSDVTLVNMAMENSTEMKDVLQIVVHAFIRMGEVGKRPVCYFVHQNVNDVSAHDQNIRGRKHLLEQLDEMTRAAAIMEKRDQQFSKFSDVLEYDAVENNWNIPGLWHGNPPMAAVNSSYSHKVLELKKRLFQNLKENTKKRKPSTISEFIQWTKSLWTAVKYENFIFSFRNSLVAEAYKDLSVVYTDVEWDLRKEIHSFLGRAQNRIFNTNQDPGEEAVSLKSELIVFLDEQKRKALQKLKEYYSTGHNTNLVEKYREDFIRSTESLIIERHIYVDRKCDEAVQRRRALQKLNDIKENYKNQIEEEVNKLLQQYSQENKEMDETQLKEVFEKMWQNTISKFKHLPSQKANIMKDMEQSLHQSMLTDTKVLNQKLRNKSLSELKDEKLQINHNHVESTAFYSRLVPNWIYSIFSTKAQELCDEWVKECKQFVMKKVKQEQDHDSNHCRELLRAIDAKIQKHKDQKFTFTEHFRVDFKLHICGFALNQYEEMHERFRKKNDPLEQLKKEKSAYCQSFMDIYQEKDHTKQKAKMFCENCLIPAIMQAVDNRLGMEIVQHMRHHCKGGKFSYRKNFQVALMLYLKEKDSFDEYYRYLQHSTSFQLDWLKEQVVQHCAATNNNQIPLLCSLALNILHKIVNRLKEALKDITDTIDGSSLADVVQAIKNKLCEEIQITQEKLGPVIFQSEKVNPQDFNQEIASFISTNYLTDRIKDWGKDVAKKITALPSDPADEFYTILCGCGERCPFCGVLCDCTNREHKQHSAEYHWSQGLNGHKHHKTGHLVSENCTTDVAGDSSFRNEDTGGAWFLYKKYRELNKWYGSWNIPPDTSIKTSAFWKWVLYKYNQRFAEKYSAKPAENISSWNISWDTITNDIEDKYKVMINEFY</sequence>
<keyword evidence="5" id="KW-1185">Reference proteome</keyword>
<proteinExistence type="inferred from homology"/>
<evidence type="ECO:0000259" key="3">
    <source>
        <dbReference type="PROSITE" id="PS51717"/>
    </source>
</evidence>
<dbReference type="Pfam" id="PF25974">
    <property type="entry name" value="URGCP_9th"/>
    <property type="match status" value="1"/>
</dbReference>
<evidence type="ECO:0000256" key="1">
    <source>
        <dbReference type="ARBA" id="ARBA00006828"/>
    </source>
</evidence>
<dbReference type="InterPro" id="IPR027417">
    <property type="entry name" value="P-loop_NTPase"/>
</dbReference>
<dbReference type="Pfam" id="PF25496">
    <property type="entry name" value="URGCP"/>
    <property type="match status" value="1"/>
</dbReference>
<comment type="caution">
    <text evidence="4">The sequence shown here is derived from an EMBL/GenBank/DDBJ whole genome shotgun (WGS) entry which is preliminary data.</text>
</comment>
<organism evidence="4 5">
    <name type="scientific">Chiloscyllium punctatum</name>
    <name type="common">Brownbanded bambooshark</name>
    <name type="synonym">Hemiscyllium punctatum</name>
    <dbReference type="NCBI Taxonomy" id="137246"/>
    <lineage>
        <taxon>Eukaryota</taxon>
        <taxon>Metazoa</taxon>
        <taxon>Chordata</taxon>
        <taxon>Craniata</taxon>
        <taxon>Vertebrata</taxon>
        <taxon>Chondrichthyes</taxon>
        <taxon>Elasmobranchii</taxon>
        <taxon>Galeomorphii</taxon>
        <taxon>Galeoidea</taxon>
        <taxon>Orectolobiformes</taxon>
        <taxon>Hemiscylliidae</taxon>
        <taxon>Chiloscyllium</taxon>
    </lineage>
</organism>
<dbReference type="InterPro" id="IPR030383">
    <property type="entry name" value="G_VLIG_dom"/>
</dbReference>